<keyword evidence="1" id="KW-1133">Transmembrane helix</keyword>
<evidence type="ECO:0000313" key="3">
    <source>
        <dbReference type="Proteomes" id="UP000076023"/>
    </source>
</evidence>
<dbReference type="Pfam" id="PF07963">
    <property type="entry name" value="N_methyl"/>
    <property type="match status" value="1"/>
</dbReference>
<gene>
    <name evidence="2" type="ORF">TSACC_2990</name>
</gene>
<reference evidence="3" key="1">
    <citation type="journal article" date="2017" name="Genome Announc.">
        <title>Draft Genome Sequence of Terrimicrobium sacchariphilum NM-5T, a Facultative Anaerobic Soil Bacterium of the Class Spartobacteria.</title>
        <authorList>
            <person name="Qiu Y.L."/>
            <person name="Tourlousse D.M."/>
            <person name="Matsuura N."/>
            <person name="Ohashi A."/>
            <person name="Sekiguchi Y."/>
        </authorList>
    </citation>
    <scope>NUCLEOTIDE SEQUENCE [LARGE SCALE GENOMIC DNA]</scope>
    <source>
        <strain evidence="3">NM-5</strain>
    </source>
</reference>
<comment type="caution">
    <text evidence="2">The sequence shown here is derived from an EMBL/GenBank/DDBJ whole genome shotgun (WGS) entry which is preliminary data.</text>
</comment>
<keyword evidence="1" id="KW-0812">Transmembrane</keyword>
<dbReference type="SUPFAM" id="SSF54523">
    <property type="entry name" value="Pili subunits"/>
    <property type="match status" value="1"/>
</dbReference>
<dbReference type="OrthoDB" id="190549at2"/>
<organism evidence="2 3">
    <name type="scientific">Terrimicrobium sacchariphilum</name>
    <dbReference type="NCBI Taxonomy" id="690879"/>
    <lineage>
        <taxon>Bacteria</taxon>
        <taxon>Pseudomonadati</taxon>
        <taxon>Verrucomicrobiota</taxon>
        <taxon>Terrimicrobiia</taxon>
        <taxon>Terrimicrobiales</taxon>
        <taxon>Terrimicrobiaceae</taxon>
        <taxon>Terrimicrobium</taxon>
    </lineage>
</organism>
<dbReference type="InParanoid" id="A0A146G4T1"/>
<feature type="transmembrane region" description="Helical" evidence="1">
    <location>
        <begin position="44"/>
        <end position="65"/>
    </location>
</feature>
<proteinExistence type="predicted"/>
<keyword evidence="1" id="KW-0472">Membrane</keyword>
<evidence type="ECO:0000313" key="2">
    <source>
        <dbReference type="EMBL" id="GAT32591.1"/>
    </source>
</evidence>
<dbReference type="NCBIfam" id="TIGR02532">
    <property type="entry name" value="IV_pilin_GFxxxE"/>
    <property type="match status" value="1"/>
</dbReference>
<name>A0A146G4T1_TERSA</name>
<protein>
    <submittedName>
        <fullName evidence="2">Verru_Chthon cassette protein D</fullName>
    </submittedName>
</protein>
<dbReference type="InterPro" id="IPR045584">
    <property type="entry name" value="Pilin-like"/>
</dbReference>
<evidence type="ECO:0000256" key="1">
    <source>
        <dbReference type="SAM" id="Phobius"/>
    </source>
</evidence>
<sequence>MQLSPMIPPTNSDVVLCPLMANSVEKNRIYRSVAPRRRDAGFSLLELLAVIAVFGILASFTMPAVSSVMRASDLRTGAQILSEQLGLARQMAIAKNRSVEVRLYQYAASPETGDGKYRALQTFEILDSGTASPLSRVYRLPSSILIDSGTSDSQSTLSSIITATSSGGLSPAVASGAEVGYSLPEIGKSYRCVKFRFMPDGSTDLSPSSASWFLTLHHASEGDGLAKAPSDYSTVQIDPANGRTRIYHP</sequence>
<dbReference type="PROSITE" id="PS00409">
    <property type="entry name" value="PROKAR_NTER_METHYL"/>
    <property type="match status" value="1"/>
</dbReference>
<dbReference type="EMBL" id="BDCO01000002">
    <property type="protein sequence ID" value="GAT32591.1"/>
    <property type="molecule type" value="Genomic_DNA"/>
</dbReference>
<dbReference type="AlphaFoldDB" id="A0A146G4T1"/>
<dbReference type="InterPro" id="IPR012902">
    <property type="entry name" value="N_methyl_site"/>
</dbReference>
<dbReference type="Proteomes" id="UP000076023">
    <property type="component" value="Unassembled WGS sequence"/>
</dbReference>
<dbReference type="InterPro" id="IPR019836">
    <property type="entry name" value="Verru/Chthon_D"/>
</dbReference>
<dbReference type="STRING" id="690879.TSACC_2990"/>
<dbReference type="Gene3D" id="3.30.700.10">
    <property type="entry name" value="Glycoprotein, Type 4 Pilin"/>
    <property type="match status" value="1"/>
</dbReference>
<keyword evidence="3" id="KW-1185">Reference proteome</keyword>
<dbReference type="NCBIfam" id="TIGR02596">
    <property type="entry name" value="Verru_Chthon cassette protein D"/>
    <property type="match status" value="1"/>
</dbReference>
<accession>A0A146G4T1</accession>